<feature type="DNA-binding region" description="H-T-H motif" evidence="2">
    <location>
        <begin position="34"/>
        <end position="53"/>
    </location>
</feature>
<gene>
    <name evidence="4" type="ORF">Z968_03545</name>
</gene>
<dbReference type="GO" id="GO:0003677">
    <property type="term" value="F:DNA binding"/>
    <property type="evidence" value="ECO:0007669"/>
    <property type="project" value="UniProtKB-UniRule"/>
</dbReference>
<dbReference type="RefSeq" id="WP_039253368.1">
    <property type="nucleotide sequence ID" value="NZ_JENJ01000010.1"/>
</dbReference>
<dbReference type="EMBL" id="JENJ01000010">
    <property type="protein sequence ID" value="KGM97475.1"/>
    <property type="molecule type" value="Genomic_DNA"/>
</dbReference>
<evidence type="ECO:0000256" key="1">
    <source>
        <dbReference type="ARBA" id="ARBA00023125"/>
    </source>
</evidence>
<dbReference type="InterPro" id="IPR001647">
    <property type="entry name" value="HTH_TetR"/>
</dbReference>
<dbReference type="PANTHER" id="PTHR43479">
    <property type="entry name" value="ACREF/ENVCD OPERON REPRESSOR-RELATED"/>
    <property type="match status" value="1"/>
</dbReference>
<proteinExistence type="predicted"/>
<keyword evidence="1 2" id="KW-0238">DNA-binding</keyword>
<dbReference type="InterPro" id="IPR009057">
    <property type="entry name" value="Homeodomain-like_sf"/>
</dbReference>
<name>A0A0A0ICZ8_CLONO</name>
<dbReference type="PRINTS" id="PR00455">
    <property type="entry name" value="HTHTETR"/>
</dbReference>
<evidence type="ECO:0000256" key="2">
    <source>
        <dbReference type="PROSITE-ProRule" id="PRU00335"/>
    </source>
</evidence>
<sequence length="219" mass="25868">MPKQTFLNLSRERQKEIINVSLKEFSSHNFETSSMNKIITELGIAKGSFYRYFKNKKDLYLFLLDYAVDKKIDYLERHIDTESNNFFDIYRSVVFNYMKFDLTFPIMSRFLRGAVENRDIEQTKILNSLNGKTFIENVVIRGQEQGQIKKTLSVDFIMLYIINLSESIINYIKLKLGIDYKDLLKMLDGTEIHYKNQLENIFNQLMSVLETGLKPVEIH</sequence>
<evidence type="ECO:0000313" key="5">
    <source>
        <dbReference type="Proteomes" id="UP000030012"/>
    </source>
</evidence>
<dbReference type="PANTHER" id="PTHR43479:SF11">
    <property type="entry name" value="ACREF_ENVCD OPERON REPRESSOR-RELATED"/>
    <property type="match status" value="1"/>
</dbReference>
<comment type="caution">
    <text evidence="4">The sequence shown here is derived from an EMBL/GenBank/DDBJ whole genome shotgun (WGS) entry which is preliminary data.</text>
</comment>
<dbReference type="Pfam" id="PF00440">
    <property type="entry name" value="TetR_N"/>
    <property type="match status" value="1"/>
</dbReference>
<protein>
    <submittedName>
        <fullName evidence="4">AcrR family transcriptional regulator</fullName>
    </submittedName>
</protein>
<dbReference type="AlphaFoldDB" id="A0A0A0ICZ8"/>
<feature type="domain" description="HTH tetR-type" evidence="3">
    <location>
        <begin position="11"/>
        <end position="71"/>
    </location>
</feature>
<evidence type="ECO:0000259" key="3">
    <source>
        <dbReference type="PROSITE" id="PS50977"/>
    </source>
</evidence>
<dbReference type="PROSITE" id="PS50977">
    <property type="entry name" value="HTH_TETR_2"/>
    <property type="match status" value="1"/>
</dbReference>
<reference evidence="4 5" key="1">
    <citation type="submission" date="2014-01" db="EMBL/GenBank/DDBJ databases">
        <title>Plasmidome dynamics in the species complex Clostridium novyi sensu lato converts strains of independent lineages into distinctly different pathogens.</title>
        <authorList>
            <person name="Skarin H."/>
            <person name="Segerman B."/>
        </authorList>
    </citation>
    <scope>NUCLEOTIDE SEQUENCE [LARGE SCALE GENOMIC DNA]</scope>
    <source>
        <strain evidence="4 5">4552</strain>
    </source>
</reference>
<dbReference type="OrthoDB" id="9812484at2"/>
<evidence type="ECO:0000313" key="4">
    <source>
        <dbReference type="EMBL" id="KGM97475.1"/>
    </source>
</evidence>
<accession>A0A0A0ICZ8</accession>
<dbReference type="InterPro" id="IPR050624">
    <property type="entry name" value="HTH-type_Tx_Regulator"/>
</dbReference>
<dbReference type="Proteomes" id="UP000030012">
    <property type="component" value="Unassembled WGS sequence"/>
</dbReference>
<dbReference type="Gene3D" id="1.10.357.10">
    <property type="entry name" value="Tetracycline Repressor, domain 2"/>
    <property type="match status" value="1"/>
</dbReference>
<dbReference type="SUPFAM" id="SSF46689">
    <property type="entry name" value="Homeodomain-like"/>
    <property type="match status" value="1"/>
</dbReference>
<organism evidence="4 5">
    <name type="scientific">Clostridium novyi A str. 4552</name>
    <dbReference type="NCBI Taxonomy" id="1444289"/>
    <lineage>
        <taxon>Bacteria</taxon>
        <taxon>Bacillati</taxon>
        <taxon>Bacillota</taxon>
        <taxon>Clostridia</taxon>
        <taxon>Eubacteriales</taxon>
        <taxon>Clostridiaceae</taxon>
        <taxon>Clostridium</taxon>
    </lineage>
</organism>